<name>A0A6N7LTQ3_9GAMM</name>
<keyword evidence="1" id="KW-0227">DNA damage</keyword>
<dbReference type="EMBL" id="WIRE01000001">
    <property type="protein sequence ID" value="MQX52574.1"/>
    <property type="molecule type" value="Genomic_DNA"/>
</dbReference>
<dbReference type="PROSITE" id="PS50164">
    <property type="entry name" value="GIY_YIG"/>
    <property type="match status" value="1"/>
</dbReference>
<evidence type="ECO:0000256" key="3">
    <source>
        <dbReference type="ARBA" id="ARBA00022801"/>
    </source>
</evidence>
<dbReference type="InterPro" id="IPR035901">
    <property type="entry name" value="GIY-YIG_endonuc_sf"/>
</dbReference>
<dbReference type="RefSeq" id="WP_153499405.1">
    <property type="nucleotide sequence ID" value="NZ_WIRE01000001.1"/>
</dbReference>
<keyword evidence="4" id="KW-0267">Excision nuclease</keyword>
<evidence type="ECO:0000256" key="6">
    <source>
        <dbReference type="ARBA" id="ARBA00023236"/>
    </source>
</evidence>
<evidence type="ECO:0000313" key="11">
    <source>
        <dbReference type="EMBL" id="MQX52574.1"/>
    </source>
</evidence>
<dbReference type="GO" id="GO:0009432">
    <property type="term" value="P:SOS response"/>
    <property type="evidence" value="ECO:0007669"/>
    <property type="project" value="UniProtKB-KW"/>
</dbReference>
<feature type="domain" description="GIY-YIG" evidence="10">
    <location>
        <begin position="18"/>
        <end position="94"/>
    </location>
</feature>
<evidence type="ECO:0000256" key="2">
    <source>
        <dbReference type="ARBA" id="ARBA00022769"/>
    </source>
</evidence>
<dbReference type="SMART" id="SM00465">
    <property type="entry name" value="GIYc"/>
    <property type="match status" value="1"/>
</dbReference>
<dbReference type="AlphaFoldDB" id="A0A6N7LTQ3"/>
<organism evidence="11 12">
    <name type="scientific">Alcanivorax sediminis</name>
    <dbReference type="NCBI Taxonomy" id="2663008"/>
    <lineage>
        <taxon>Bacteria</taxon>
        <taxon>Pseudomonadati</taxon>
        <taxon>Pseudomonadota</taxon>
        <taxon>Gammaproteobacteria</taxon>
        <taxon>Oceanospirillales</taxon>
        <taxon>Alcanivoracaceae</taxon>
        <taxon>Alcanivorax</taxon>
    </lineage>
</organism>
<keyword evidence="5" id="KW-0234">DNA repair</keyword>
<dbReference type="Pfam" id="PF01541">
    <property type="entry name" value="GIY-YIG"/>
    <property type="match status" value="1"/>
</dbReference>
<evidence type="ECO:0000256" key="4">
    <source>
        <dbReference type="ARBA" id="ARBA00022881"/>
    </source>
</evidence>
<sequence>MPSITAPSLDTDIATLPAGPGIYRFWGEGQSLLYIGKSINIRQRVRSHFQNRSPRARRMCRQTLNIDYTETAGELGALLLENREIKQRQPIFNRRQRRYRQLQTWILVKDECGFLVPHRYQPDPLNPLWQQDCYGLFRSPRHAHQALENWVKAHQLCPKICGLEQGKGPCFSFQLGRCQGACCEQEAADAHNQRLMEALQEHQIQAWPWHGTLVIREQGQDREDFHLIRQWCHLDTLPHPPCDDDLVATGDAFFDLDSYRMLLHFIHRGIDCFVMK</sequence>
<evidence type="ECO:0000256" key="1">
    <source>
        <dbReference type="ARBA" id="ARBA00022763"/>
    </source>
</evidence>
<evidence type="ECO:0000259" key="10">
    <source>
        <dbReference type="PROSITE" id="PS50164"/>
    </source>
</evidence>
<dbReference type="GO" id="GO:0009380">
    <property type="term" value="C:excinuclease repair complex"/>
    <property type="evidence" value="ECO:0007669"/>
    <property type="project" value="TreeGrafter"/>
</dbReference>
<keyword evidence="6" id="KW-0742">SOS response</keyword>
<evidence type="ECO:0000313" key="12">
    <source>
        <dbReference type="Proteomes" id="UP000469421"/>
    </source>
</evidence>
<keyword evidence="2" id="KW-0228">DNA excision</keyword>
<keyword evidence="12" id="KW-1185">Reference proteome</keyword>
<reference evidence="11 12" key="1">
    <citation type="submission" date="2019-10" db="EMBL/GenBank/DDBJ databases">
        <title>Alcanivorax sp.PA15-N-34 draft genome sequence.</title>
        <authorList>
            <person name="Liao X."/>
            <person name="Shao Z."/>
        </authorList>
    </citation>
    <scope>NUCLEOTIDE SEQUENCE [LARGE SCALE GENOMIC DNA]</scope>
    <source>
        <strain evidence="11 12">PA15-N-34</strain>
    </source>
</reference>
<dbReference type="PANTHER" id="PTHR30562">
    <property type="entry name" value="UVRC/OXIDOREDUCTASE"/>
    <property type="match status" value="1"/>
</dbReference>
<dbReference type="InterPro" id="IPR050066">
    <property type="entry name" value="UvrABC_protein_C"/>
</dbReference>
<dbReference type="Gene3D" id="3.40.1440.10">
    <property type="entry name" value="GIY-YIG endonuclease"/>
    <property type="match status" value="1"/>
</dbReference>
<protein>
    <recommendedName>
        <fullName evidence="7">Excinuclease cho</fullName>
    </recommendedName>
    <alternativeName>
        <fullName evidence="9">Endonuclease cho</fullName>
    </alternativeName>
    <alternativeName>
        <fullName evidence="8">UvrC homolog protein</fullName>
    </alternativeName>
</protein>
<dbReference type="InterPro" id="IPR000305">
    <property type="entry name" value="GIY-YIG_endonuc"/>
</dbReference>
<dbReference type="PANTHER" id="PTHR30562:SF10">
    <property type="entry name" value="EXCINUCLEASE CHO"/>
    <property type="match status" value="1"/>
</dbReference>
<dbReference type="CDD" id="cd10434">
    <property type="entry name" value="GIY-YIG_UvrC_Cho"/>
    <property type="match status" value="1"/>
</dbReference>
<evidence type="ECO:0000256" key="9">
    <source>
        <dbReference type="ARBA" id="ARBA00042732"/>
    </source>
</evidence>
<dbReference type="GO" id="GO:0006289">
    <property type="term" value="P:nucleotide-excision repair"/>
    <property type="evidence" value="ECO:0007669"/>
    <property type="project" value="InterPro"/>
</dbReference>
<keyword evidence="3" id="KW-0378">Hydrolase</keyword>
<dbReference type="SUPFAM" id="SSF82771">
    <property type="entry name" value="GIY-YIG endonuclease"/>
    <property type="match status" value="1"/>
</dbReference>
<gene>
    <name evidence="11" type="ORF">GFN93_04895</name>
</gene>
<evidence type="ECO:0000256" key="5">
    <source>
        <dbReference type="ARBA" id="ARBA00023204"/>
    </source>
</evidence>
<accession>A0A6N7LTQ3</accession>
<evidence type="ECO:0000256" key="7">
    <source>
        <dbReference type="ARBA" id="ARBA00040756"/>
    </source>
</evidence>
<proteinExistence type="predicted"/>
<dbReference type="Proteomes" id="UP000469421">
    <property type="component" value="Unassembled WGS sequence"/>
</dbReference>
<evidence type="ECO:0000256" key="8">
    <source>
        <dbReference type="ARBA" id="ARBA00042138"/>
    </source>
</evidence>
<dbReference type="GO" id="GO:0016787">
    <property type="term" value="F:hydrolase activity"/>
    <property type="evidence" value="ECO:0007669"/>
    <property type="project" value="UniProtKB-KW"/>
</dbReference>
<dbReference type="GO" id="GO:0004518">
    <property type="term" value="F:nuclease activity"/>
    <property type="evidence" value="ECO:0007669"/>
    <property type="project" value="UniProtKB-KW"/>
</dbReference>
<comment type="caution">
    <text evidence="11">The sequence shown here is derived from an EMBL/GenBank/DDBJ whole genome shotgun (WGS) entry which is preliminary data.</text>
</comment>
<dbReference type="InterPro" id="IPR047296">
    <property type="entry name" value="GIY-YIG_UvrC_Cho"/>
</dbReference>